<feature type="compositionally biased region" description="Polar residues" evidence="5">
    <location>
        <begin position="800"/>
        <end position="809"/>
    </location>
</feature>
<feature type="compositionally biased region" description="Polar residues" evidence="5">
    <location>
        <begin position="2001"/>
        <end position="2017"/>
    </location>
</feature>
<feature type="region of interest" description="Disordered" evidence="5">
    <location>
        <begin position="1369"/>
        <end position="1445"/>
    </location>
</feature>
<dbReference type="Pfam" id="PF00096">
    <property type="entry name" value="zf-C2H2"/>
    <property type="match status" value="2"/>
</dbReference>
<feature type="compositionally biased region" description="Basic residues" evidence="5">
    <location>
        <begin position="1207"/>
        <end position="1222"/>
    </location>
</feature>
<dbReference type="OMA" id="QEHMASM"/>
<feature type="domain" description="C2H2-type" evidence="6">
    <location>
        <begin position="1273"/>
        <end position="1301"/>
    </location>
</feature>
<dbReference type="SUPFAM" id="SSF57667">
    <property type="entry name" value="beta-beta-alpha zinc fingers"/>
    <property type="match status" value="2"/>
</dbReference>
<feature type="compositionally biased region" description="Basic and acidic residues" evidence="5">
    <location>
        <begin position="1680"/>
        <end position="1694"/>
    </location>
</feature>
<feature type="compositionally biased region" description="Polar residues" evidence="5">
    <location>
        <begin position="1630"/>
        <end position="1670"/>
    </location>
</feature>
<feature type="compositionally biased region" description="Polar residues" evidence="5">
    <location>
        <begin position="868"/>
        <end position="885"/>
    </location>
</feature>
<feature type="domain" description="C2H2-type" evidence="6">
    <location>
        <begin position="327"/>
        <end position="354"/>
    </location>
</feature>
<gene>
    <name evidence="7" type="primary">LOC103047702</name>
</gene>
<dbReference type="Ensembl" id="ENSAMXT00005029121.1">
    <property type="protein sequence ID" value="ENSAMXP00005026452.1"/>
    <property type="gene ID" value="ENSAMXG00005013331.1"/>
</dbReference>
<evidence type="ECO:0000256" key="2">
    <source>
        <dbReference type="ARBA" id="ARBA00022771"/>
    </source>
</evidence>
<feature type="region of interest" description="Disordered" evidence="5">
    <location>
        <begin position="755"/>
        <end position="1256"/>
    </location>
</feature>
<proteinExistence type="predicted"/>
<reference evidence="7" key="1">
    <citation type="submission" date="2025-08" db="UniProtKB">
        <authorList>
            <consortium name="Ensembl"/>
        </authorList>
    </citation>
    <scope>IDENTIFICATION</scope>
</reference>
<feature type="compositionally biased region" description="Basic and acidic residues" evidence="5">
    <location>
        <begin position="722"/>
        <end position="741"/>
    </location>
</feature>
<feature type="compositionally biased region" description="Polar residues" evidence="5">
    <location>
        <begin position="838"/>
        <end position="852"/>
    </location>
</feature>
<feature type="compositionally biased region" description="Basic residues" evidence="5">
    <location>
        <begin position="934"/>
        <end position="956"/>
    </location>
</feature>
<feature type="region of interest" description="Disordered" evidence="5">
    <location>
        <begin position="2288"/>
        <end position="2315"/>
    </location>
</feature>
<feature type="compositionally biased region" description="Basic and acidic residues" evidence="5">
    <location>
        <begin position="1383"/>
        <end position="1399"/>
    </location>
</feature>
<dbReference type="InterPro" id="IPR013087">
    <property type="entry name" value="Znf_C2H2_type"/>
</dbReference>
<dbReference type="Proteomes" id="UP000694621">
    <property type="component" value="Unplaced"/>
</dbReference>
<feature type="region of interest" description="Disordered" evidence="5">
    <location>
        <begin position="166"/>
        <end position="194"/>
    </location>
</feature>
<feature type="compositionally biased region" description="Basic residues" evidence="5">
    <location>
        <begin position="1107"/>
        <end position="1121"/>
    </location>
</feature>
<accession>A0A8B9JTK2</accession>
<feature type="compositionally biased region" description="Polar residues" evidence="5">
    <location>
        <begin position="982"/>
        <end position="994"/>
    </location>
</feature>
<feature type="compositionally biased region" description="Basic and acidic residues" evidence="5">
    <location>
        <begin position="755"/>
        <end position="796"/>
    </location>
</feature>
<dbReference type="Pfam" id="PF13843">
    <property type="entry name" value="DDE_Tnp_1_7"/>
    <property type="match status" value="1"/>
</dbReference>
<feature type="domain" description="C2H2-type" evidence="6">
    <location>
        <begin position="399"/>
        <end position="427"/>
    </location>
</feature>
<feature type="compositionally biased region" description="Basic residues" evidence="5">
    <location>
        <begin position="1551"/>
        <end position="1567"/>
    </location>
</feature>
<feature type="compositionally biased region" description="Low complexity" evidence="5">
    <location>
        <begin position="1369"/>
        <end position="1378"/>
    </location>
</feature>
<dbReference type="GO" id="GO:0008270">
    <property type="term" value="F:zinc ion binding"/>
    <property type="evidence" value="ECO:0007669"/>
    <property type="project" value="UniProtKB-KW"/>
</dbReference>
<evidence type="ECO:0000313" key="8">
    <source>
        <dbReference type="Proteomes" id="UP000694621"/>
    </source>
</evidence>
<dbReference type="InterPro" id="IPR036236">
    <property type="entry name" value="Znf_C2H2_sf"/>
</dbReference>
<evidence type="ECO:0000256" key="1">
    <source>
        <dbReference type="ARBA" id="ARBA00022723"/>
    </source>
</evidence>
<dbReference type="SMART" id="SM00355">
    <property type="entry name" value="ZnF_C2H2"/>
    <property type="match status" value="7"/>
</dbReference>
<feature type="compositionally biased region" description="Basic and acidic residues" evidence="5">
    <location>
        <begin position="1178"/>
        <end position="1189"/>
    </location>
</feature>
<organism evidence="7 8">
    <name type="scientific">Astyanax mexicanus</name>
    <name type="common">Blind cave fish</name>
    <name type="synonym">Astyanax fasciatus mexicanus</name>
    <dbReference type="NCBI Taxonomy" id="7994"/>
    <lineage>
        <taxon>Eukaryota</taxon>
        <taxon>Metazoa</taxon>
        <taxon>Chordata</taxon>
        <taxon>Craniata</taxon>
        <taxon>Vertebrata</taxon>
        <taxon>Euteleostomi</taxon>
        <taxon>Actinopterygii</taxon>
        <taxon>Neopterygii</taxon>
        <taxon>Teleostei</taxon>
        <taxon>Ostariophysi</taxon>
        <taxon>Characiformes</taxon>
        <taxon>Characoidei</taxon>
        <taxon>Acestrorhamphidae</taxon>
        <taxon>Acestrorhamphinae</taxon>
        <taxon>Astyanax</taxon>
    </lineage>
</organism>
<feature type="compositionally biased region" description="Polar residues" evidence="5">
    <location>
        <begin position="1497"/>
        <end position="1526"/>
    </location>
</feature>
<feature type="domain" description="C2H2-type" evidence="6">
    <location>
        <begin position="299"/>
        <end position="326"/>
    </location>
</feature>
<feature type="region of interest" description="Disordered" evidence="5">
    <location>
        <begin position="1599"/>
        <end position="1720"/>
    </location>
</feature>
<feature type="compositionally biased region" description="Polar residues" evidence="5">
    <location>
        <begin position="1131"/>
        <end position="1143"/>
    </location>
</feature>
<feature type="region of interest" description="Disordered" evidence="5">
    <location>
        <begin position="515"/>
        <end position="542"/>
    </location>
</feature>
<dbReference type="PROSITE" id="PS50157">
    <property type="entry name" value="ZINC_FINGER_C2H2_2"/>
    <property type="match status" value="6"/>
</dbReference>
<feature type="domain" description="C2H2-type" evidence="6">
    <location>
        <begin position="271"/>
        <end position="298"/>
    </location>
</feature>
<feature type="region of interest" description="Disordered" evidence="5">
    <location>
        <begin position="1463"/>
        <end position="1526"/>
    </location>
</feature>
<feature type="compositionally biased region" description="Polar residues" evidence="5">
    <location>
        <begin position="1409"/>
        <end position="1443"/>
    </location>
</feature>
<feature type="region of interest" description="Disordered" evidence="5">
    <location>
        <begin position="1991"/>
        <end position="2029"/>
    </location>
</feature>
<feature type="domain" description="C2H2-type" evidence="6">
    <location>
        <begin position="355"/>
        <end position="384"/>
    </location>
</feature>
<feature type="compositionally biased region" description="Basic and acidic residues" evidence="5">
    <location>
        <begin position="1071"/>
        <end position="1091"/>
    </location>
</feature>
<dbReference type="PANTHER" id="PTHR47272">
    <property type="entry name" value="DDE_TNP_1_7 DOMAIN-CONTAINING PROTEIN"/>
    <property type="match status" value="1"/>
</dbReference>
<evidence type="ECO:0000256" key="4">
    <source>
        <dbReference type="PROSITE-ProRule" id="PRU00042"/>
    </source>
</evidence>
<feature type="compositionally biased region" description="Low complexity" evidence="5">
    <location>
        <begin position="1012"/>
        <end position="1023"/>
    </location>
</feature>
<dbReference type="FunFam" id="3.30.160.60:FF:002343">
    <property type="entry name" value="Zinc finger protein 33A"/>
    <property type="match status" value="1"/>
</dbReference>
<feature type="compositionally biased region" description="Polar residues" evidence="5">
    <location>
        <begin position="957"/>
        <end position="969"/>
    </location>
</feature>
<feature type="compositionally biased region" description="Basic and acidic residues" evidence="5">
    <location>
        <begin position="1570"/>
        <end position="1580"/>
    </location>
</feature>
<feature type="region of interest" description="Disordered" evidence="5">
    <location>
        <begin position="714"/>
        <end position="741"/>
    </location>
</feature>
<sequence length="2383" mass="265204">MELVEQSVSGLFLAEGAVVPLALHHEAPPETSLDHSAHGDVRESTMTVQITSLEGQKLEFPIPLERIIEPISPAEVPLEESELLVSHNETLIEESAGCDDPEDHHVQSASDIRYMPSEIMAATDLVLVSNPTEPCTRFELQSEHTEEQVDSTVSTALYPDALLDPGAQAEEPTCENGISEGSPSNSSSLSDAGKCKEVKSIRKRIPPKKDRMDPLKMDMSKPTVIPLTSSQLSLQCLECHIIFSDDKSKQRHLKMNHPTEYEQFILGDSYFACYVCDRHFTCSTELMAHQRTHTEKQPFKCPVCGEAFSRSSELTTHKKVHLNKHGYDCPDCGKICKTLTLLKYHQRIHTGERPYVCLHKGCGKRFSMPKAAQKHQEAHDRGEAVGTKKKSKCTSAKNYACSQCEQSFRTAKSQLLHIQTKHMQNKSITFSSSSVAGQELNGNPHDTTQPAALQPPVLRMEAIGPAPQIGPLGAEQIKRLIEKLGNVQKVNQLVILGVDQIQNAPLHFNFTEPAAAQSVEEQETRDQTEEQPVHEETVSVTADQTTCKESLVVGVTVEQEETMVQEERANSESLLSLNPEIQVAAAESDMAVAQLSEVQLQFIPQLTEQSDITLPQLEVYHENTQITEEQIIEVASDVNTVESRDLSSLIPANNCENGQYQKIEEEHVTMSTDIMSAEEIITHEESLEKHKADEMLVETETHTIDDCQDLKEQPEQLSQNDSDLKKQSEQLSQKDPDLKEQSEQLSYIDQDLREQSEEISQKDPDLKKQSEQICQKDSDLKEQSEQMCQKDKDTKQTKQLFQEDQNLSEQSEELSQKDENLREQSEKLSQKDKDLNEQPEQLSQKETTFSESEMTHPSIDSVHHDQENSYLDQDSGNTEDTQSSKVVVGEPNLANVGNGLPKKKLLPKKKKITKKQVSKKPQKEVAKITSQATPKKKAKKPSKTVPKKTQKAKSKKLSNLQTTEKNQVPSGPKENLKEKSPKQQIVQISKTSKIPNLLKDQQDENADQVQTSSQNDSSSQMKQKNQKQKKGKTGENSSDLLKSVNVPNDPKEPSVPEQTPRGKFQKKKTEKQKDLVKKRKSQETHQDETPTPKKKKQSKTPESVSPKKVKVKNGTVKKPKLSKQAEKEQKNSSPTSSPEQIKQQALLLLKGHKQPQLKVHKLDAKTTGLEQPPKPKSQTKEASEQEAKVVKAKGGKQNKVLQTANQNKKKAKTLGKESKKKKKDDPHFSLAPVDGVTDSELLQTKPKVPRKRKAPTKIDQEIALSPPFSRLTIGCHDCGTKFSEVSALQEHMASMHSENGLLQSSVGCDDSENLMMSPRSNELVLTNSHDNHPHDFEIQVASDWEMETEMRGIGLGDVDVHRLSFPALSSSPSLPVASTFAEGEGKVQDRGDQDAHSKNLETIGEESTESSQAFTQQVSSTSSDHIQTNGKESLSQSLISDPQESMDIKEELPSDVNLVMVEDQSEEDVPTQVNDSSLLVDCPEDSTGQQKEDESSHNPQIHTATSPQIKLPAQQENSTSQHTDTQTVIKHEEEEMLVQEAENQSKPSMARNRKGRGGRGRGKKQLGKRSAAENDGTKELEADKEECQVVFQMYSLSDDCEEKNEGTDRQKRVKSVGTVHSRSALEKSSENQAVSDAQPDTTGVTEETQAEDSSLIQKSGQQDRNGTSSAAVIHKILAAQERKGGRTRRQDIEGHTSTGTSMDVKKEAAAPVPASHDVHPNERDLLRGVQVFLVKSEDHEPNVLQGIQDMETTDGIPSGSSTVSQSAGKQCIFYPVKEEEREILVEPALDKPGVPEERTRRSGSWASSALQECEEVQMGCTQMELHHTVYSSVEEDEVGTEQQSSKGFLEFLSQSSDSEDTDNFQSDPEAETHVMSCYNGICINRGVQQHETSRNRSSHAEHQERGRNTSWKPIDYFIQYFSWDTWKEIAECTGKASKLPEPVTEKEVAQFVGIHIAMGTLKFPSMKLYWEDCTRVPLIADAMSSSRFSELSSNLRLTPPTEDSSQKSPNQLGTSVETPAAAAGERSKMSSQICGNQVELQNCRKITNSKTDPLWKVQVLVNRVREGCRALKRQGNHGVDQYPLPFQRHPTHSLHHTVMVNVAGLVMDLNLRINDSNREEVVGKMVIRENDDDQGMIFLCKPELSTPSMLEHLLEAGVRSAGKVGGSRGHVGDEFVTSDGKLKLFRCHHGFILSAVMKEKSRSTSLVSGFERAIKAVNLNRDLRSLYRTPCTSALPGAWPMSVLWDLIDLALVNSWLQYKEEHRHVSESLSLMDFRLEVSKALILPSSTAQESSAPQPPAPERPSSNSYAGPSDDFDTPLPDAATRYDGVGHWPEQLAEGEEARCRFGGCERTSRVRCLKCCVFLCISRNHNCFLKFHSQGAA</sequence>
<keyword evidence="2 4" id="KW-0863">Zinc-finger</keyword>
<name>A0A8B9JTK2_ASTMX</name>
<dbReference type="GeneID" id="103047702"/>
<evidence type="ECO:0000259" key="6">
    <source>
        <dbReference type="PROSITE" id="PS50157"/>
    </source>
</evidence>
<evidence type="ECO:0000256" key="3">
    <source>
        <dbReference type="ARBA" id="ARBA00022833"/>
    </source>
</evidence>
<keyword evidence="3" id="KW-0862">Zinc</keyword>
<feature type="compositionally biased region" description="Basic and acidic residues" evidence="5">
    <location>
        <begin position="522"/>
        <end position="537"/>
    </location>
</feature>
<protein>
    <submittedName>
        <fullName evidence="7">Uncharacterized LOC103047702</fullName>
    </submittedName>
</protein>
<evidence type="ECO:0000313" key="7">
    <source>
        <dbReference type="Ensembl" id="ENSAMXP00005026452.1"/>
    </source>
</evidence>
<feature type="compositionally biased region" description="Basic residues" evidence="5">
    <location>
        <begin position="1150"/>
        <end position="1159"/>
    </location>
</feature>
<dbReference type="PANTHER" id="PTHR47272:SF2">
    <property type="entry name" value="PIGGYBAC TRANSPOSABLE ELEMENT-DERIVED PROTEIN 3-LIKE"/>
    <property type="match status" value="1"/>
</dbReference>
<dbReference type="Gene3D" id="3.30.160.60">
    <property type="entry name" value="Classic Zinc Finger"/>
    <property type="match status" value="4"/>
</dbReference>
<feature type="compositionally biased region" description="Low complexity" evidence="5">
    <location>
        <begin position="179"/>
        <end position="190"/>
    </location>
</feature>
<dbReference type="InterPro" id="IPR029526">
    <property type="entry name" value="PGBD"/>
</dbReference>
<evidence type="ECO:0000256" key="5">
    <source>
        <dbReference type="SAM" id="MobiDB-lite"/>
    </source>
</evidence>
<keyword evidence="1" id="KW-0479">Metal-binding</keyword>
<feature type="compositionally biased region" description="Basic residues" evidence="5">
    <location>
        <begin position="901"/>
        <end position="920"/>
    </location>
</feature>
<dbReference type="PROSITE" id="PS00028">
    <property type="entry name" value="ZINC_FINGER_C2H2_1"/>
    <property type="match status" value="6"/>
</dbReference>
<feature type="region of interest" description="Disordered" evidence="5">
    <location>
        <begin position="1538"/>
        <end position="1580"/>
    </location>
</feature>
<feature type="compositionally biased region" description="Basic and acidic residues" evidence="5">
    <location>
        <begin position="814"/>
        <end position="836"/>
    </location>
</feature>